<evidence type="ECO:0000256" key="1">
    <source>
        <dbReference type="SAM" id="MobiDB-lite"/>
    </source>
</evidence>
<dbReference type="Proteomes" id="UP001149090">
    <property type="component" value="Unassembled WGS sequence"/>
</dbReference>
<feature type="region of interest" description="Disordered" evidence="1">
    <location>
        <begin position="423"/>
        <end position="464"/>
    </location>
</feature>
<protein>
    <submittedName>
        <fullName evidence="2">Uncharacterized protein</fullName>
    </submittedName>
</protein>
<name>A0A9Q0LEP5_ANAIG</name>
<feature type="compositionally biased region" description="Basic and acidic residues" evidence="1">
    <location>
        <begin position="435"/>
        <end position="444"/>
    </location>
</feature>
<proteinExistence type="predicted"/>
<dbReference type="AlphaFoldDB" id="A0A9Q0LEP5"/>
<feature type="compositionally biased region" description="Polar residues" evidence="1">
    <location>
        <begin position="423"/>
        <end position="433"/>
    </location>
</feature>
<accession>A0A9Q0LEP5</accession>
<keyword evidence="3" id="KW-1185">Reference proteome</keyword>
<gene>
    <name evidence="2" type="ORF">M0811_10388</name>
</gene>
<evidence type="ECO:0000313" key="3">
    <source>
        <dbReference type="Proteomes" id="UP001149090"/>
    </source>
</evidence>
<sequence length="483" mass="57758">MKNLFTRYGNQLFQKCDFDYDKKLWNKGNSTREDKQQMVEDCQNFFEQLFELEIKEFKVLIAIDEYNVLYREQFKDSEHILNIFKNLPDITSGIMIASLSSSFYQNKIPEIDFQEFGVKTTIYTKSEFKSIFEWKRKEGKIPQHRTTNFLEKFTNKVPRVLDIVSTSYRNWKKQSSHALRLINQFILDCIEHYKKKVNYVLNKIKQIKDHQQIKQEIELPTLLCLNGNITYLPEFWELSGLFHIFYSNNSNDKEKENEDEDEMELSQTETLKSFKKEIVPICEWVKEAILEIFKSQGFSYINILCQLDLKLDGIKTICFEWIRKVYKIPLENISIGDLIVCYKSHSVVDFVCLSKNEKEEKQLFYFQVSILDYPHHKTRVDSLFKRNFKPTNQQETSILEYYSNLSRIELDNETLQLIQKLSEQQNNTQQPKNEFSPDQKEKQSKKQKKLSKQQKQKTQEMRKNIYSSTKSILCLHYFQNNTS</sequence>
<organism evidence="2 3">
    <name type="scientific">Anaeramoeba ignava</name>
    <name type="common">Anaerobic marine amoeba</name>
    <dbReference type="NCBI Taxonomy" id="1746090"/>
    <lineage>
        <taxon>Eukaryota</taxon>
        <taxon>Metamonada</taxon>
        <taxon>Anaeramoebidae</taxon>
        <taxon>Anaeramoeba</taxon>
    </lineage>
</organism>
<comment type="caution">
    <text evidence="2">The sequence shown here is derived from an EMBL/GenBank/DDBJ whole genome shotgun (WGS) entry which is preliminary data.</text>
</comment>
<feature type="compositionally biased region" description="Basic residues" evidence="1">
    <location>
        <begin position="445"/>
        <end position="455"/>
    </location>
</feature>
<dbReference type="EMBL" id="JAPDFW010000089">
    <property type="protein sequence ID" value="KAJ5071326.1"/>
    <property type="molecule type" value="Genomic_DNA"/>
</dbReference>
<reference evidence="2" key="1">
    <citation type="submission" date="2022-10" db="EMBL/GenBank/DDBJ databases">
        <title>Novel sulphate-reducing endosymbionts in the free-living metamonad Anaeramoeba.</title>
        <authorList>
            <person name="Jerlstrom-Hultqvist J."/>
            <person name="Cepicka I."/>
            <person name="Gallot-Lavallee L."/>
            <person name="Salas-Leiva D."/>
            <person name="Curtis B.A."/>
            <person name="Zahonova K."/>
            <person name="Pipaliya S."/>
            <person name="Dacks J."/>
            <person name="Roger A.J."/>
        </authorList>
    </citation>
    <scope>NUCLEOTIDE SEQUENCE</scope>
    <source>
        <strain evidence="2">BMAN</strain>
    </source>
</reference>
<evidence type="ECO:0000313" key="2">
    <source>
        <dbReference type="EMBL" id="KAJ5071326.1"/>
    </source>
</evidence>